<dbReference type="GeneID" id="54587556"/>
<dbReference type="OrthoDB" id="5362512at2759"/>
<dbReference type="Pfam" id="PF06985">
    <property type="entry name" value="HET"/>
    <property type="match status" value="1"/>
</dbReference>
<accession>A0A6A6HSL1</accession>
<feature type="domain" description="Heterokaryon incompatibility" evidence="1">
    <location>
        <begin position="90"/>
        <end position="243"/>
    </location>
</feature>
<protein>
    <submittedName>
        <fullName evidence="2">HET-domain-containing protein</fullName>
    </submittedName>
</protein>
<dbReference type="PANTHER" id="PTHR33112:SF16">
    <property type="entry name" value="HETEROKARYON INCOMPATIBILITY DOMAIN-CONTAINING PROTEIN"/>
    <property type="match status" value="1"/>
</dbReference>
<organism evidence="2 3">
    <name type="scientific">Trematosphaeria pertusa</name>
    <dbReference type="NCBI Taxonomy" id="390896"/>
    <lineage>
        <taxon>Eukaryota</taxon>
        <taxon>Fungi</taxon>
        <taxon>Dikarya</taxon>
        <taxon>Ascomycota</taxon>
        <taxon>Pezizomycotina</taxon>
        <taxon>Dothideomycetes</taxon>
        <taxon>Pleosporomycetidae</taxon>
        <taxon>Pleosporales</taxon>
        <taxon>Massarineae</taxon>
        <taxon>Trematosphaeriaceae</taxon>
        <taxon>Trematosphaeria</taxon>
    </lineage>
</organism>
<dbReference type="PANTHER" id="PTHR33112">
    <property type="entry name" value="DOMAIN PROTEIN, PUTATIVE-RELATED"/>
    <property type="match status" value="1"/>
</dbReference>
<proteinExistence type="predicted"/>
<dbReference type="Proteomes" id="UP000800094">
    <property type="component" value="Unassembled WGS sequence"/>
</dbReference>
<evidence type="ECO:0000259" key="1">
    <source>
        <dbReference type="Pfam" id="PF06985"/>
    </source>
</evidence>
<dbReference type="AlphaFoldDB" id="A0A6A6HSL1"/>
<dbReference type="InterPro" id="IPR010730">
    <property type="entry name" value="HET"/>
</dbReference>
<evidence type="ECO:0000313" key="3">
    <source>
        <dbReference type="Proteomes" id="UP000800094"/>
    </source>
</evidence>
<evidence type="ECO:0000313" key="2">
    <source>
        <dbReference type="EMBL" id="KAF2241001.1"/>
    </source>
</evidence>
<dbReference type="EMBL" id="ML987214">
    <property type="protein sequence ID" value="KAF2241001.1"/>
    <property type="molecule type" value="Genomic_DNA"/>
</dbReference>
<sequence>MSVILDIFADSDIEGNSSIPMKPSFDISMNTGSAVALTWVKKQLEICDTSSRHDRCRASVSQQLPHRIVEITGSRSARLCVTKSGEHSEYACLSHCWGTTQPLTTTTRTIKAYLKSILWNKIPKTFRHAITTAYNLGLKYIWIDSLCIVQDDIQDWRTEGGKMADIYENSYLTISAVSSSGSSGGLFGWSHWEHRTRSISFRDTQHKIYVRKPLDHYENPDSSRERGGPMKLPLLTRAWAFQELLLSPRVVHFSNDEIVWECRSSCDCECSLVQSDPFRSFNKSVFNLHSTDAGRLPSEWRQLVAAYTARDLTYQKDIFPALQGLAKRLEGMRKSPYLAGLWQDTLVCDLLWRRHFNVRYDPQHRPVQWRATTWSWAAVLGWVDWPTLKDSEDRIVARATATTEPAGKDPFGELKSGMLILNAPCLKVTMRFIRYDDYVLSIEPLAGTDVESTPLRGLKRRDLSTSQFYGDFDLGSDVAADGSVLMYFHLAVMVISRSRYCYCLVLRRGGENRDVFERVGLLECEVEPHVREVFLRAKEQTWTIQ</sequence>
<gene>
    <name evidence="2" type="ORF">BU26DRAFT_572239</name>
</gene>
<keyword evidence="3" id="KW-1185">Reference proteome</keyword>
<reference evidence="2" key="1">
    <citation type="journal article" date="2020" name="Stud. Mycol.">
        <title>101 Dothideomycetes genomes: a test case for predicting lifestyles and emergence of pathogens.</title>
        <authorList>
            <person name="Haridas S."/>
            <person name="Albert R."/>
            <person name="Binder M."/>
            <person name="Bloem J."/>
            <person name="Labutti K."/>
            <person name="Salamov A."/>
            <person name="Andreopoulos B."/>
            <person name="Baker S."/>
            <person name="Barry K."/>
            <person name="Bills G."/>
            <person name="Bluhm B."/>
            <person name="Cannon C."/>
            <person name="Castanera R."/>
            <person name="Culley D."/>
            <person name="Daum C."/>
            <person name="Ezra D."/>
            <person name="Gonzalez J."/>
            <person name="Henrissat B."/>
            <person name="Kuo A."/>
            <person name="Liang C."/>
            <person name="Lipzen A."/>
            <person name="Lutzoni F."/>
            <person name="Magnuson J."/>
            <person name="Mondo S."/>
            <person name="Nolan M."/>
            <person name="Ohm R."/>
            <person name="Pangilinan J."/>
            <person name="Park H.-J."/>
            <person name="Ramirez L."/>
            <person name="Alfaro M."/>
            <person name="Sun H."/>
            <person name="Tritt A."/>
            <person name="Yoshinaga Y."/>
            <person name="Zwiers L.-H."/>
            <person name="Turgeon B."/>
            <person name="Goodwin S."/>
            <person name="Spatafora J."/>
            <person name="Crous P."/>
            <person name="Grigoriev I."/>
        </authorList>
    </citation>
    <scope>NUCLEOTIDE SEQUENCE</scope>
    <source>
        <strain evidence="2">CBS 122368</strain>
    </source>
</reference>
<name>A0A6A6HSL1_9PLEO</name>
<dbReference type="RefSeq" id="XP_033676005.1">
    <property type="nucleotide sequence ID" value="XM_033834226.1"/>
</dbReference>